<dbReference type="CTD" id="75578400"/>
<name>A0A922LCR3_SCHHA</name>
<dbReference type="EMBL" id="AMPZ03000009">
    <property type="protein sequence ID" value="KAH9579122.1"/>
    <property type="molecule type" value="Genomic_DNA"/>
</dbReference>
<evidence type="ECO:0000313" key="2">
    <source>
        <dbReference type="Proteomes" id="UP000471633"/>
    </source>
</evidence>
<reference evidence="1" key="4">
    <citation type="journal article" date="2022" name="PLoS Pathog.">
        <title>Chromosome-level genome of Schistosoma haematobium underpins genome-wide explorations of molecular variation.</title>
        <authorList>
            <person name="Stroehlein A.J."/>
            <person name="Korhonen P.K."/>
            <person name="Lee V.V."/>
            <person name="Ralph S.A."/>
            <person name="Mentink-Kane M."/>
            <person name="You H."/>
            <person name="McManus D.P."/>
            <person name="Tchuente L.T."/>
            <person name="Stothard J.R."/>
            <person name="Kaur P."/>
            <person name="Dudchenko O."/>
            <person name="Aiden E.L."/>
            <person name="Yang B."/>
            <person name="Yang H."/>
            <person name="Emery A.M."/>
            <person name="Webster B.L."/>
            <person name="Brindley P.J."/>
            <person name="Rollinson D."/>
            <person name="Chang B.C.H."/>
            <person name="Gasser R.B."/>
            <person name="Young N.D."/>
        </authorList>
    </citation>
    <scope>NUCLEOTIDE SEQUENCE</scope>
</reference>
<dbReference type="RefSeq" id="XP_051064168.1">
    <property type="nucleotide sequence ID" value="XM_051219613.1"/>
</dbReference>
<dbReference type="GeneID" id="75578400"/>
<dbReference type="AlphaFoldDB" id="A0A922LCR3"/>
<proteinExistence type="predicted"/>
<comment type="caution">
    <text evidence="1">The sequence shown here is derived from an EMBL/GenBank/DDBJ whole genome shotgun (WGS) entry which is preliminary data.</text>
</comment>
<evidence type="ECO:0000313" key="1">
    <source>
        <dbReference type="EMBL" id="KAH9579122.1"/>
    </source>
</evidence>
<dbReference type="Proteomes" id="UP000471633">
    <property type="component" value="Unassembled WGS sequence"/>
</dbReference>
<sequence length="380" mass="44189">MSFEELNFVPSFLQTTGADVIISRSIQLRDCLLLTHELWKARKNEKDSLKEHSVERRRSLASRRFSQMKIQSKLPTIVQNVSKPFDEFLCNFFKQIYGIEQIRIEWVYGFYEMLIKENNNYKLNELRMIIENKMDEECHWHLESWILFIKEQILIFIDSSNNSSVIMPTTENSEEKQKVILKQTLHEALLNIFSQQDLNNLNIIIESAEEYASLQIKDSSPKSLTNMDEGESKDNDNIQTNLQNMLDFNKLFDNVHDEDFNPFLKELISIYKHLKATFVNGIVTELQKLKSDGVQSNNVTSVQVKHAIECIAPSTAVTLNVRPKSGKPITTQQQQYTLSIDIESSLEWLFKINPNDSPLQSIPLNQLTTRLEGCNLFFRN</sequence>
<organism evidence="1 2">
    <name type="scientific">Schistosoma haematobium</name>
    <name type="common">Blood fluke</name>
    <dbReference type="NCBI Taxonomy" id="6185"/>
    <lineage>
        <taxon>Eukaryota</taxon>
        <taxon>Metazoa</taxon>
        <taxon>Spiralia</taxon>
        <taxon>Lophotrochozoa</taxon>
        <taxon>Platyhelminthes</taxon>
        <taxon>Trematoda</taxon>
        <taxon>Digenea</taxon>
        <taxon>Strigeidida</taxon>
        <taxon>Schistosomatoidea</taxon>
        <taxon>Schistosomatidae</taxon>
        <taxon>Schistosoma</taxon>
    </lineage>
</organism>
<reference evidence="1" key="3">
    <citation type="submission" date="2021-06" db="EMBL/GenBank/DDBJ databases">
        <title>Chromosome-level genome assembly for S. haematobium.</title>
        <authorList>
            <person name="Stroehlein A.J."/>
        </authorList>
    </citation>
    <scope>NUCLEOTIDE SEQUENCE</scope>
</reference>
<reference evidence="1" key="2">
    <citation type="journal article" date="2019" name="Gigascience">
        <title>High-quality Schistosoma haematobium genome achieved by single-molecule and long-range sequencing.</title>
        <authorList>
            <person name="Stroehlein A.J."/>
            <person name="Korhonen P.K."/>
            <person name="Chong T.M."/>
            <person name="Lim Y.L."/>
            <person name="Chan K.G."/>
            <person name="Webster B."/>
            <person name="Rollinson D."/>
            <person name="Brindley P.J."/>
            <person name="Gasser R.B."/>
            <person name="Young N.D."/>
        </authorList>
    </citation>
    <scope>NUCLEOTIDE SEQUENCE</scope>
</reference>
<keyword evidence="2" id="KW-1185">Reference proteome</keyword>
<accession>A0A922LCR3</accession>
<dbReference type="KEGG" id="shx:MS3_00011208"/>
<reference evidence="1" key="1">
    <citation type="journal article" date="2012" name="Nat. Genet.">
        <title>Whole-genome sequence of Schistosoma haematobium.</title>
        <authorList>
            <person name="Young N.D."/>
            <person name="Jex A.R."/>
            <person name="Li B."/>
            <person name="Liu S."/>
            <person name="Yang L."/>
            <person name="Xiong Z."/>
            <person name="Li Y."/>
            <person name="Cantacessi C."/>
            <person name="Hall R.S."/>
            <person name="Xu X."/>
            <person name="Chen F."/>
            <person name="Wu X."/>
            <person name="Zerlotini A."/>
            <person name="Oliveira G."/>
            <person name="Hofmann A."/>
            <person name="Zhang G."/>
            <person name="Fang X."/>
            <person name="Kang Y."/>
            <person name="Campbell B.E."/>
            <person name="Loukas A."/>
            <person name="Ranganathan S."/>
            <person name="Rollinson D."/>
            <person name="Rinaldi G."/>
            <person name="Brindley P.J."/>
            <person name="Yang H."/>
            <person name="Wang J."/>
            <person name="Wang J."/>
            <person name="Gasser R.B."/>
        </authorList>
    </citation>
    <scope>NUCLEOTIDE SEQUENCE</scope>
</reference>
<gene>
    <name evidence="1" type="primary">TSNAXIP1_3</name>
    <name evidence="1" type="ORF">MS3_00011208</name>
</gene>
<protein>
    <submittedName>
        <fullName evidence="1">Translin-associated factor X-interacting protein 1</fullName>
    </submittedName>
</protein>